<dbReference type="RefSeq" id="WP_354698332.1">
    <property type="nucleotide sequence ID" value="NZ_CP114014.1"/>
</dbReference>
<dbReference type="KEGG" id="parq:DSM112329_04005"/>
<accession>A0AAU7AZU2</accession>
<dbReference type="Gene3D" id="1.10.101.10">
    <property type="entry name" value="PGBD-like superfamily/PGBD"/>
    <property type="match status" value="1"/>
</dbReference>
<keyword evidence="2" id="KW-0732">Signal</keyword>
<gene>
    <name evidence="4" type="ORF">DSM112329_04005</name>
</gene>
<dbReference type="SUPFAM" id="SSF47090">
    <property type="entry name" value="PGBD-like"/>
    <property type="match status" value="1"/>
</dbReference>
<sequence>MTAFRRTAGLLACILIACAAAPRAQAQAATYRLGERVLRVGATGGDVKSLQRLLTRAGHAVGADGEFGPGTRTAVRAFQRAKRRQQTGVVGPGTVRVLRAAAAAGPAARNPEAAGDAAAVAAKGTRDGGVTFGTVPPPTADAAASPAPPPPAAAPAAAATGPVGKATLTSGGLAVAPAGAPPEVVAMIAAANRIARTPYRYGGGHGDFDDTAYDCSGSVSYALHGAGLLDSTLDSSSLAKWGAAGAGRWVTIYANAEHVYMYVAGLRFDTSGQKTSGSRWQDAARSSSGFTVRHPAGL</sequence>
<reference evidence="4" key="1">
    <citation type="submission" date="2022-12" db="EMBL/GenBank/DDBJ databases">
        <title>Paraconexibacter alkalitolerans sp. nov. and Baekduia alba sp. nov., isolated from soil and emended description of the genera Paraconexibacter (Chun et al., 2020) and Baekduia (An et al., 2020).</title>
        <authorList>
            <person name="Vieira S."/>
            <person name="Huber K.J."/>
            <person name="Geppert A."/>
            <person name="Wolf J."/>
            <person name="Neumann-Schaal M."/>
            <person name="Muesken M."/>
            <person name="Overmann J."/>
        </authorList>
    </citation>
    <scope>NUCLEOTIDE SEQUENCE</scope>
    <source>
        <strain evidence="4">AEG42_29</strain>
    </source>
</reference>
<feature type="domain" description="Peptidoglycan binding-like" evidence="3">
    <location>
        <begin position="43"/>
        <end position="98"/>
    </location>
</feature>
<evidence type="ECO:0000256" key="1">
    <source>
        <dbReference type="SAM" id="MobiDB-lite"/>
    </source>
</evidence>
<name>A0AAU7AZU2_9ACTN</name>
<dbReference type="Gene3D" id="3.90.1720.10">
    <property type="entry name" value="endopeptidase domain like (from Nostoc punctiforme)"/>
    <property type="match status" value="1"/>
</dbReference>
<dbReference type="InterPro" id="IPR036365">
    <property type="entry name" value="PGBD-like_sf"/>
</dbReference>
<dbReference type="AlphaFoldDB" id="A0AAU7AZU2"/>
<feature type="region of interest" description="Disordered" evidence="1">
    <location>
        <begin position="135"/>
        <end position="158"/>
    </location>
</feature>
<evidence type="ECO:0000259" key="3">
    <source>
        <dbReference type="Pfam" id="PF01471"/>
    </source>
</evidence>
<feature type="compositionally biased region" description="Polar residues" evidence="1">
    <location>
        <begin position="276"/>
        <end position="290"/>
    </location>
</feature>
<dbReference type="EMBL" id="CP114014">
    <property type="protein sequence ID" value="XAY07126.1"/>
    <property type="molecule type" value="Genomic_DNA"/>
</dbReference>
<evidence type="ECO:0000313" key="4">
    <source>
        <dbReference type="EMBL" id="XAY07126.1"/>
    </source>
</evidence>
<feature type="signal peptide" evidence="2">
    <location>
        <begin position="1"/>
        <end position="28"/>
    </location>
</feature>
<evidence type="ECO:0000256" key="2">
    <source>
        <dbReference type="SAM" id="SignalP"/>
    </source>
</evidence>
<dbReference type="InterPro" id="IPR036366">
    <property type="entry name" value="PGBDSf"/>
</dbReference>
<dbReference type="InterPro" id="IPR002477">
    <property type="entry name" value="Peptidoglycan-bd-like"/>
</dbReference>
<organism evidence="4">
    <name type="scientific">Paraconexibacter sp. AEG42_29</name>
    <dbReference type="NCBI Taxonomy" id="2997339"/>
    <lineage>
        <taxon>Bacteria</taxon>
        <taxon>Bacillati</taxon>
        <taxon>Actinomycetota</taxon>
        <taxon>Thermoleophilia</taxon>
        <taxon>Solirubrobacterales</taxon>
        <taxon>Paraconexibacteraceae</taxon>
        <taxon>Paraconexibacter</taxon>
    </lineage>
</organism>
<proteinExistence type="predicted"/>
<dbReference type="Pfam" id="PF01471">
    <property type="entry name" value="PG_binding_1"/>
    <property type="match status" value="1"/>
</dbReference>
<dbReference type="PROSITE" id="PS51257">
    <property type="entry name" value="PROKAR_LIPOPROTEIN"/>
    <property type="match status" value="1"/>
</dbReference>
<protein>
    <submittedName>
        <fullName evidence="4">Endolysin</fullName>
    </submittedName>
</protein>
<feature type="chain" id="PRO_5043403087" evidence="2">
    <location>
        <begin position="29"/>
        <end position="298"/>
    </location>
</feature>
<feature type="region of interest" description="Disordered" evidence="1">
    <location>
        <begin position="276"/>
        <end position="298"/>
    </location>
</feature>